<dbReference type="RefSeq" id="XP_018322275.1">
    <property type="nucleotide sequence ID" value="XM_018466773.1"/>
</dbReference>
<feature type="region of interest" description="Disordered" evidence="1">
    <location>
        <begin position="315"/>
        <end position="339"/>
    </location>
</feature>
<organism evidence="2 3">
    <name type="scientific">Agrilus planipennis</name>
    <name type="common">Emerald ash borer</name>
    <name type="synonym">Agrilus marcopoli</name>
    <dbReference type="NCBI Taxonomy" id="224129"/>
    <lineage>
        <taxon>Eukaryota</taxon>
        <taxon>Metazoa</taxon>
        <taxon>Ecdysozoa</taxon>
        <taxon>Arthropoda</taxon>
        <taxon>Hexapoda</taxon>
        <taxon>Insecta</taxon>
        <taxon>Pterygota</taxon>
        <taxon>Neoptera</taxon>
        <taxon>Endopterygota</taxon>
        <taxon>Coleoptera</taxon>
        <taxon>Polyphaga</taxon>
        <taxon>Elateriformia</taxon>
        <taxon>Buprestoidea</taxon>
        <taxon>Buprestidae</taxon>
        <taxon>Agrilinae</taxon>
        <taxon>Agrilus</taxon>
    </lineage>
</organism>
<dbReference type="Proteomes" id="UP000192223">
    <property type="component" value="Unplaced"/>
</dbReference>
<feature type="region of interest" description="Disordered" evidence="1">
    <location>
        <begin position="489"/>
        <end position="663"/>
    </location>
</feature>
<feature type="region of interest" description="Disordered" evidence="1">
    <location>
        <begin position="188"/>
        <end position="291"/>
    </location>
</feature>
<dbReference type="KEGG" id="apln:108734990"/>
<dbReference type="AlphaFoldDB" id="A0A1W4WQG4"/>
<gene>
    <name evidence="3" type="primary">LOC108734990</name>
</gene>
<feature type="region of interest" description="Disordered" evidence="1">
    <location>
        <begin position="134"/>
        <end position="154"/>
    </location>
</feature>
<feature type="compositionally biased region" description="Basic residues" evidence="1">
    <location>
        <begin position="612"/>
        <end position="622"/>
    </location>
</feature>
<feature type="compositionally biased region" description="Acidic residues" evidence="1">
    <location>
        <begin position="236"/>
        <end position="248"/>
    </location>
</feature>
<feature type="compositionally biased region" description="Polar residues" evidence="1">
    <location>
        <begin position="137"/>
        <end position="150"/>
    </location>
</feature>
<name>A0A1W4WQG4_AGRPL</name>
<protein>
    <submittedName>
        <fullName evidence="3">Uncharacterized protein LOC108734990 isoform X1</fullName>
    </submittedName>
</protein>
<evidence type="ECO:0000313" key="2">
    <source>
        <dbReference type="Proteomes" id="UP000192223"/>
    </source>
</evidence>
<dbReference type="OrthoDB" id="6622071at2759"/>
<feature type="compositionally biased region" description="Polar residues" evidence="1">
    <location>
        <begin position="213"/>
        <end position="235"/>
    </location>
</feature>
<feature type="compositionally biased region" description="Basic residues" evidence="1">
    <location>
        <begin position="543"/>
        <end position="554"/>
    </location>
</feature>
<proteinExistence type="predicted"/>
<accession>A0A1W4WQG4</accession>
<dbReference type="InParanoid" id="A0A1W4WQG4"/>
<feature type="compositionally biased region" description="Basic and acidic residues" evidence="1">
    <location>
        <begin position="254"/>
        <end position="266"/>
    </location>
</feature>
<evidence type="ECO:0000313" key="3">
    <source>
        <dbReference type="RefSeq" id="XP_018322275.1"/>
    </source>
</evidence>
<reference evidence="3" key="1">
    <citation type="submission" date="2025-08" db="UniProtKB">
        <authorList>
            <consortium name="RefSeq"/>
        </authorList>
    </citation>
    <scope>IDENTIFICATION</scope>
    <source>
        <tissue evidence="3">Entire body</tissue>
    </source>
</reference>
<feature type="compositionally biased region" description="Polar residues" evidence="1">
    <location>
        <begin position="490"/>
        <end position="528"/>
    </location>
</feature>
<sequence length="663" mass="73853">MVGRPQPKGSNKSKEAADSIASAEHNYLKNKNMELAKALAQSKSDFTQVLAERDYLQRELLGANLHIKKLEKYIDIIEDSTKNTFNKIVGCSSDITKALQTIHLAKKITKKLESNLKDVSDASILQMSMDHKVGKESSPSIHNNSPNLQTHHSKTHAVKPMVSGHVIFRPIISLRRVNEEEIERSMNIGAQQPIQHASTSLVTEEAVTEEIEQQQNTSFRCRSTSCASSHLSSGELSDENISDAGDEEVPTHTNETEGEREIDNNRLETLQEEDESEPLTNSEHQSERNSKDMMIGLFTGVKLFTYNSAQNVSPCKKRSNLSCNGGNSSTEDSEAGTVPLVTTNRGTGERVNYANFGSSPNLSSYSVENETTLLSRIKCDSSRTVTESLSEPSTSGLRLRRSIPQKNDMAQAESKRNISTIISGTKSFKTFVANGTTMNSPNVLLENLDDSEILKIQQLSVLGLEPKFLKDNTSTPFTPVVRIKRRIEEVSSSSDVSLNKTPGTPPSTSTALMETTPQRKISHQNIKSSKNKKQVIIANPRVILKRMKMPKRNSRSPLKTQGSKISKRTSSQSSIESNDSVPSENRTRLTKRSIDSTRSEKRSRGSREQTPKKRKSSAKRPKKGEIELLSPQRLTDSPIRPRRRLPIKSFKEPSLVRKMRRSK</sequence>
<feature type="compositionally biased region" description="Low complexity" evidence="1">
    <location>
        <begin position="568"/>
        <end position="577"/>
    </location>
</feature>
<feature type="compositionally biased region" description="Basic and acidic residues" evidence="1">
    <location>
        <begin position="592"/>
        <end position="611"/>
    </location>
</feature>
<evidence type="ECO:0000256" key="1">
    <source>
        <dbReference type="SAM" id="MobiDB-lite"/>
    </source>
</evidence>
<dbReference type="GeneID" id="108734990"/>
<feature type="compositionally biased region" description="Polar residues" evidence="1">
    <location>
        <begin position="188"/>
        <end position="202"/>
    </location>
</feature>
<keyword evidence="2" id="KW-1185">Reference proteome</keyword>
<feature type="compositionally biased region" description="Polar residues" evidence="1">
    <location>
        <begin position="320"/>
        <end position="330"/>
    </location>
</feature>